<organism evidence="1 2">
    <name type="scientific">Phytophthora rubi</name>
    <dbReference type="NCBI Taxonomy" id="129364"/>
    <lineage>
        <taxon>Eukaryota</taxon>
        <taxon>Sar</taxon>
        <taxon>Stramenopiles</taxon>
        <taxon>Oomycota</taxon>
        <taxon>Peronosporomycetes</taxon>
        <taxon>Peronosporales</taxon>
        <taxon>Peronosporaceae</taxon>
        <taxon>Phytophthora</taxon>
    </lineage>
</organism>
<evidence type="ECO:0008006" key="3">
    <source>
        <dbReference type="Google" id="ProtNLM"/>
    </source>
</evidence>
<accession>A0A6A3NIE7</accession>
<dbReference type="OrthoDB" id="128763at2759"/>
<dbReference type="EMBL" id="QXFU01000103">
    <property type="protein sequence ID" value="KAE9044217.1"/>
    <property type="molecule type" value="Genomic_DNA"/>
</dbReference>
<evidence type="ECO:0000313" key="2">
    <source>
        <dbReference type="Proteomes" id="UP000435112"/>
    </source>
</evidence>
<sequence length="322" mass="32726">MVGGARVITCESTGNVSIGGSTTTYKLDVGGTINCANLYRSGTIVDIPLVSGITTIGTGQASKALTLDASRNAINIASLACDTIIANSTTNILNINPTTLQIKGVALTATATQLNVLNGFTGTTANLNVLSGTTTTSADLTKLAGITATAAELNYLDLTTGAGTAENSKALVLNSTGGISGITTLSTTGSITVGGDINGFLAYGNQSAITSVGSLTELGINATPADEYFSITGSGADYLDASYTRMLTFRGSNATPVQFQIEVNNGTNATSTNATWIGNYSANDIRFGTNQTTRMTLTNTGRLGISTATPSAPLHVNASYID</sequence>
<name>A0A6A3NIE7_9STRA</name>
<protein>
    <recommendedName>
        <fullName evidence="3">Peptidase S74 domain-containing protein</fullName>
    </recommendedName>
</protein>
<dbReference type="AlphaFoldDB" id="A0A6A3NIE7"/>
<gene>
    <name evidence="1" type="ORF">PR002_g2918</name>
</gene>
<dbReference type="Proteomes" id="UP000435112">
    <property type="component" value="Unassembled WGS sequence"/>
</dbReference>
<proteinExistence type="predicted"/>
<reference evidence="1 2" key="1">
    <citation type="submission" date="2018-09" db="EMBL/GenBank/DDBJ databases">
        <title>Genomic investigation of the strawberry pathogen Phytophthora fragariae indicates pathogenicity is determined by transcriptional variation in three key races.</title>
        <authorList>
            <person name="Adams T.M."/>
            <person name="Armitage A.D."/>
            <person name="Sobczyk M.K."/>
            <person name="Bates H.J."/>
            <person name="Dunwell J.M."/>
            <person name="Nellist C.F."/>
            <person name="Harrison R.J."/>
        </authorList>
    </citation>
    <scope>NUCLEOTIDE SEQUENCE [LARGE SCALE GENOMIC DNA]</scope>
    <source>
        <strain evidence="1 2">SCRP324</strain>
    </source>
</reference>
<comment type="caution">
    <text evidence="1">The sequence shown here is derived from an EMBL/GenBank/DDBJ whole genome shotgun (WGS) entry which is preliminary data.</text>
</comment>
<evidence type="ECO:0000313" key="1">
    <source>
        <dbReference type="EMBL" id="KAE9044217.1"/>
    </source>
</evidence>